<organism evidence="9 10">
    <name type="scientific">Rhodoplanes serenus</name>
    <dbReference type="NCBI Taxonomy" id="200615"/>
    <lineage>
        <taxon>Bacteria</taxon>
        <taxon>Pseudomonadati</taxon>
        <taxon>Pseudomonadota</taxon>
        <taxon>Alphaproteobacteria</taxon>
        <taxon>Hyphomicrobiales</taxon>
        <taxon>Nitrobacteraceae</taxon>
        <taxon>Rhodoplanes</taxon>
    </lineage>
</organism>
<reference evidence="10" key="1">
    <citation type="submission" date="2018-10" db="EMBL/GenBank/DDBJ databases">
        <authorList>
            <person name="Peiro R."/>
            <person name="Begona"/>
            <person name="Cbmso G."/>
            <person name="Lopez M."/>
            <person name="Gonzalez S."/>
            <person name="Sacristan E."/>
            <person name="Castillo E."/>
        </authorList>
    </citation>
    <scope>NUCLEOTIDE SEQUENCE [LARGE SCALE GENOMIC DNA]</scope>
</reference>
<dbReference type="Proteomes" id="UP000289200">
    <property type="component" value="Unassembled WGS sequence"/>
</dbReference>
<feature type="region of interest" description="Disordered" evidence="8">
    <location>
        <begin position="199"/>
        <end position="243"/>
    </location>
</feature>
<keyword evidence="7" id="KW-0175">Coiled coil</keyword>
<feature type="compositionally biased region" description="Low complexity" evidence="8">
    <location>
        <begin position="201"/>
        <end position="243"/>
    </location>
</feature>
<dbReference type="CDD" id="cd00446">
    <property type="entry name" value="GrpE"/>
    <property type="match status" value="1"/>
</dbReference>
<evidence type="ECO:0000313" key="10">
    <source>
        <dbReference type="Proteomes" id="UP000289200"/>
    </source>
</evidence>
<keyword evidence="2 4" id="KW-0346">Stress response</keyword>
<gene>
    <name evidence="4 9" type="primary">grpE</name>
    <name evidence="9" type="ORF">RHODGE_RHODGE_01783</name>
</gene>
<dbReference type="PANTHER" id="PTHR21237">
    <property type="entry name" value="GRPE PROTEIN"/>
    <property type="match status" value="1"/>
</dbReference>
<dbReference type="FunFam" id="2.30.22.10:FF:000002">
    <property type="entry name" value="GrpE protein homolog"/>
    <property type="match status" value="1"/>
</dbReference>
<dbReference type="GO" id="GO:0005737">
    <property type="term" value="C:cytoplasm"/>
    <property type="evidence" value="ECO:0007669"/>
    <property type="project" value="UniProtKB-SubCell"/>
</dbReference>
<dbReference type="Gene3D" id="3.90.20.20">
    <property type="match status" value="1"/>
</dbReference>
<dbReference type="InterPro" id="IPR000740">
    <property type="entry name" value="GrpE"/>
</dbReference>
<dbReference type="PANTHER" id="PTHR21237:SF23">
    <property type="entry name" value="GRPE PROTEIN HOMOLOG, MITOCHONDRIAL"/>
    <property type="match status" value="1"/>
</dbReference>
<feature type="coiled-coil region" evidence="7">
    <location>
        <begin position="49"/>
        <end position="87"/>
    </location>
</feature>
<dbReference type="GO" id="GO:0006457">
    <property type="term" value="P:protein folding"/>
    <property type="evidence" value="ECO:0007669"/>
    <property type="project" value="InterPro"/>
</dbReference>
<comment type="similarity">
    <text evidence="1 4 6">Belongs to the GrpE family.</text>
</comment>
<dbReference type="SUPFAM" id="SSF51064">
    <property type="entry name" value="Head domain of nucleotide exchange factor GrpE"/>
    <property type="match status" value="1"/>
</dbReference>
<dbReference type="Gene3D" id="2.30.22.10">
    <property type="entry name" value="Head domain of nucleotide exchange factor GrpE"/>
    <property type="match status" value="1"/>
</dbReference>
<evidence type="ECO:0000256" key="2">
    <source>
        <dbReference type="ARBA" id="ARBA00023016"/>
    </source>
</evidence>
<keyword evidence="3 4" id="KW-0143">Chaperone</keyword>
<dbReference type="GO" id="GO:0042803">
    <property type="term" value="F:protein homodimerization activity"/>
    <property type="evidence" value="ECO:0007669"/>
    <property type="project" value="InterPro"/>
</dbReference>
<feature type="region of interest" description="Disordered" evidence="8">
    <location>
        <begin position="1"/>
        <end position="45"/>
    </location>
</feature>
<comment type="subcellular location">
    <subcellularLocation>
        <location evidence="4">Cytoplasm</location>
    </subcellularLocation>
</comment>
<name>A0A447CTM5_9BRAD</name>
<evidence type="ECO:0000256" key="7">
    <source>
        <dbReference type="SAM" id="Coils"/>
    </source>
</evidence>
<comment type="function">
    <text evidence="4 5">Participates actively in the response to hyperosmotic and heat shock by preventing the aggregation of stress-denatured proteins, in association with DnaK and GrpE. It is the nucleotide exchange factor for DnaK and may function as a thermosensor. Unfolded proteins bind initially to DnaJ; upon interaction with the DnaJ-bound protein, DnaK hydrolyzes its bound ATP, resulting in the formation of a stable complex. GrpE releases ADP from DnaK; ATP binding to DnaK triggers the release of the substrate protein, thus completing the reaction cycle. Several rounds of ATP-dependent interactions between DnaJ, DnaK and GrpE are required for fully efficient folding.</text>
</comment>
<evidence type="ECO:0000256" key="1">
    <source>
        <dbReference type="ARBA" id="ARBA00009054"/>
    </source>
</evidence>
<dbReference type="Pfam" id="PF01025">
    <property type="entry name" value="GrpE"/>
    <property type="match status" value="1"/>
</dbReference>
<dbReference type="PRINTS" id="PR00773">
    <property type="entry name" value="GRPEPROTEIN"/>
</dbReference>
<keyword evidence="10" id="KW-1185">Reference proteome</keyword>
<protein>
    <recommendedName>
        <fullName evidence="4 5">Protein GrpE</fullName>
    </recommendedName>
    <alternativeName>
        <fullName evidence="4">HSP-70 cofactor</fullName>
    </alternativeName>
</protein>
<evidence type="ECO:0000256" key="3">
    <source>
        <dbReference type="ARBA" id="ARBA00023186"/>
    </source>
</evidence>
<evidence type="ECO:0000256" key="5">
    <source>
        <dbReference type="RuleBase" id="RU000639"/>
    </source>
</evidence>
<sequence>MTEPNAGDAAPAPEAARASQPADAAKTANPSAGAAPAEATPEATPAVDVAALQQEVAEHKDRLLRTLAEMENLRRRTEREVADARTYGISGFARDLLGVADNLRRALDAVAAEKRDALPAPVLAFVEGVELTERELLKVFERNGVRRFDPKGEKFDPNVHQAMFEVPDPSQPTGTVVQVVQAGFMIGERVLRPAMVGVSKGGPKTAPASAPAGSPAAADAAATSAGNGPAANGAGTTGDKPGA</sequence>
<evidence type="ECO:0000256" key="4">
    <source>
        <dbReference type="HAMAP-Rule" id="MF_01151"/>
    </source>
</evidence>
<dbReference type="InterPro" id="IPR009012">
    <property type="entry name" value="GrpE_head"/>
</dbReference>
<dbReference type="AlphaFoldDB" id="A0A447CTM5"/>
<dbReference type="HAMAP" id="MF_01151">
    <property type="entry name" value="GrpE"/>
    <property type="match status" value="1"/>
</dbReference>
<dbReference type="EMBL" id="UWOC01000132">
    <property type="protein sequence ID" value="VCU08618.1"/>
    <property type="molecule type" value="Genomic_DNA"/>
</dbReference>
<dbReference type="NCBIfam" id="NF010739">
    <property type="entry name" value="PRK14141.1"/>
    <property type="match status" value="1"/>
</dbReference>
<dbReference type="InterPro" id="IPR013805">
    <property type="entry name" value="GrpE_CC"/>
</dbReference>
<dbReference type="OrthoDB" id="9789811at2"/>
<comment type="caution">
    <text evidence="9">The sequence shown here is derived from an EMBL/GenBank/DDBJ whole genome shotgun (WGS) entry which is preliminary data.</text>
</comment>
<dbReference type="GO" id="GO:0051087">
    <property type="term" value="F:protein-folding chaperone binding"/>
    <property type="evidence" value="ECO:0007669"/>
    <property type="project" value="InterPro"/>
</dbReference>
<dbReference type="GO" id="GO:0000774">
    <property type="term" value="F:adenyl-nucleotide exchange factor activity"/>
    <property type="evidence" value="ECO:0007669"/>
    <property type="project" value="InterPro"/>
</dbReference>
<dbReference type="SUPFAM" id="SSF58014">
    <property type="entry name" value="Coiled-coil domain of nucleotide exchange factor GrpE"/>
    <property type="match status" value="1"/>
</dbReference>
<keyword evidence="4" id="KW-0963">Cytoplasm</keyword>
<evidence type="ECO:0000313" key="9">
    <source>
        <dbReference type="EMBL" id="VCU08618.1"/>
    </source>
</evidence>
<evidence type="ECO:0000256" key="6">
    <source>
        <dbReference type="RuleBase" id="RU004478"/>
    </source>
</evidence>
<proteinExistence type="inferred from homology"/>
<evidence type="ECO:0000256" key="8">
    <source>
        <dbReference type="SAM" id="MobiDB-lite"/>
    </source>
</evidence>
<comment type="subunit">
    <text evidence="4">Homodimer.</text>
</comment>
<dbReference type="RefSeq" id="WP_129608688.1">
    <property type="nucleotide sequence ID" value="NZ_UWOC01000132.1"/>
</dbReference>
<dbReference type="GO" id="GO:0051082">
    <property type="term" value="F:unfolded protein binding"/>
    <property type="evidence" value="ECO:0007669"/>
    <property type="project" value="TreeGrafter"/>
</dbReference>
<accession>A0A447CTM5</accession>
<dbReference type="PROSITE" id="PS01071">
    <property type="entry name" value="GRPE"/>
    <property type="match status" value="1"/>
</dbReference>